<name>A0ABY7FUL4_MYAAR</name>
<evidence type="ECO:0000256" key="6">
    <source>
        <dbReference type="ARBA" id="ARBA00022824"/>
    </source>
</evidence>
<evidence type="ECO:0000256" key="2">
    <source>
        <dbReference type="ARBA" id="ARBA00004259"/>
    </source>
</evidence>
<organism evidence="11 12">
    <name type="scientific">Mya arenaria</name>
    <name type="common">Soft-shell clam</name>
    <dbReference type="NCBI Taxonomy" id="6604"/>
    <lineage>
        <taxon>Eukaryota</taxon>
        <taxon>Metazoa</taxon>
        <taxon>Spiralia</taxon>
        <taxon>Lophotrochozoa</taxon>
        <taxon>Mollusca</taxon>
        <taxon>Bivalvia</taxon>
        <taxon>Autobranchia</taxon>
        <taxon>Heteroconchia</taxon>
        <taxon>Euheterodonta</taxon>
        <taxon>Imparidentia</taxon>
        <taxon>Neoheterodontei</taxon>
        <taxon>Myida</taxon>
        <taxon>Myoidea</taxon>
        <taxon>Myidae</taxon>
        <taxon>Mya</taxon>
    </lineage>
</organism>
<evidence type="ECO:0000256" key="10">
    <source>
        <dbReference type="SAM" id="Phobius"/>
    </source>
</evidence>
<keyword evidence="8 10" id="KW-0472">Membrane</keyword>
<dbReference type="InterPro" id="IPR012430">
    <property type="entry name" value="TMEM43_fam"/>
</dbReference>
<dbReference type="PANTHER" id="PTHR13416">
    <property type="match status" value="1"/>
</dbReference>
<gene>
    <name evidence="11" type="ORF">MAR_011541</name>
</gene>
<protein>
    <submittedName>
        <fullName evidence="11">TMM43-like protein</fullName>
    </submittedName>
</protein>
<keyword evidence="9" id="KW-0539">Nucleus</keyword>
<comment type="similarity">
    <text evidence="4">Belongs to the TMEM43 family.</text>
</comment>
<dbReference type="Proteomes" id="UP001164746">
    <property type="component" value="Chromosome 14"/>
</dbReference>
<keyword evidence="5 10" id="KW-0812">Transmembrane</keyword>
<evidence type="ECO:0000256" key="8">
    <source>
        <dbReference type="ARBA" id="ARBA00023136"/>
    </source>
</evidence>
<keyword evidence="12" id="KW-1185">Reference proteome</keyword>
<evidence type="ECO:0000313" key="11">
    <source>
        <dbReference type="EMBL" id="WAR25837.1"/>
    </source>
</evidence>
<keyword evidence="6" id="KW-0256">Endoplasmic reticulum</keyword>
<dbReference type="Pfam" id="PF07787">
    <property type="entry name" value="TMEM43"/>
    <property type="match status" value="1"/>
</dbReference>
<evidence type="ECO:0000313" key="12">
    <source>
        <dbReference type="Proteomes" id="UP001164746"/>
    </source>
</evidence>
<reference evidence="11" key="1">
    <citation type="submission" date="2022-11" db="EMBL/GenBank/DDBJ databases">
        <title>Centuries of genome instability and evolution in soft-shell clam transmissible cancer (bioRxiv).</title>
        <authorList>
            <person name="Hart S.F.M."/>
            <person name="Yonemitsu M.A."/>
            <person name="Giersch R.M."/>
            <person name="Beal B.F."/>
            <person name="Arriagada G."/>
            <person name="Davis B.W."/>
            <person name="Ostrander E.A."/>
            <person name="Goff S.P."/>
            <person name="Metzger M.J."/>
        </authorList>
    </citation>
    <scope>NUCLEOTIDE SEQUENCE</scope>
    <source>
        <strain evidence="11">MELC-2E11</strain>
        <tissue evidence="11">Siphon/mantle</tissue>
    </source>
</reference>
<dbReference type="PANTHER" id="PTHR13416:SF2">
    <property type="entry name" value="TRANSMEMBRANE PROTEIN 43"/>
    <property type="match status" value="1"/>
</dbReference>
<evidence type="ECO:0000256" key="3">
    <source>
        <dbReference type="ARBA" id="ARBA00004586"/>
    </source>
</evidence>
<comment type="subcellular location">
    <subcellularLocation>
        <location evidence="1">Endomembrane system</location>
        <topology evidence="1">Multi-pass membrane protein</topology>
    </subcellularLocation>
    <subcellularLocation>
        <location evidence="3">Endoplasmic reticulum membrane</location>
    </subcellularLocation>
    <subcellularLocation>
        <location evidence="2">Nucleus envelope</location>
    </subcellularLocation>
</comment>
<evidence type="ECO:0000256" key="9">
    <source>
        <dbReference type="ARBA" id="ARBA00023242"/>
    </source>
</evidence>
<evidence type="ECO:0000256" key="4">
    <source>
        <dbReference type="ARBA" id="ARBA00006627"/>
    </source>
</evidence>
<dbReference type="EMBL" id="CP111025">
    <property type="protein sequence ID" value="WAR25837.1"/>
    <property type="molecule type" value="Genomic_DNA"/>
</dbReference>
<feature type="transmembrane region" description="Helical" evidence="10">
    <location>
        <begin position="161"/>
        <end position="184"/>
    </location>
</feature>
<accession>A0ABY7FUL4</accession>
<proteinExistence type="inferred from homology"/>
<feature type="transmembrane region" description="Helical" evidence="10">
    <location>
        <begin position="191"/>
        <end position="216"/>
    </location>
</feature>
<feature type="transmembrane region" description="Helical" evidence="10">
    <location>
        <begin position="222"/>
        <end position="240"/>
    </location>
</feature>
<evidence type="ECO:0000256" key="1">
    <source>
        <dbReference type="ARBA" id="ARBA00004127"/>
    </source>
</evidence>
<sequence>MDRGRTRVSYQRNPNFCERIDNPNIVSAENHGKLVHLIGSLQTDKELHDEAYNINVHAVKLRRVVEMFQWEEHETESDDVHRPQIGDTRVKFEYAGISGKSSLGTPDMVTIVARQIGEKLLPYKTVAGDTLELLYFGSLSPKAVFDREMVQNTMFTWGLRFVGWLLMFIGFTCLTSIVTTLVDWIPIVRDLVTMGVCLMNLSLSISLSLTIIAIGWIFYRPLLGFAILAMAATPFIMSQFRGQPARSRMD</sequence>
<evidence type="ECO:0000256" key="7">
    <source>
        <dbReference type="ARBA" id="ARBA00022989"/>
    </source>
</evidence>
<keyword evidence="7 10" id="KW-1133">Transmembrane helix</keyword>
<evidence type="ECO:0000256" key="5">
    <source>
        <dbReference type="ARBA" id="ARBA00022692"/>
    </source>
</evidence>